<evidence type="ECO:0000256" key="1">
    <source>
        <dbReference type="ARBA" id="ARBA00022679"/>
    </source>
</evidence>
<dbReference type="InterPro" id="IPR016181">
    <property type="entry name" value="Acyl_CoA_acyltransferase"/>
</dbReference>
<feature type="domain" description="N-acetyltransferase" evidence="3">
    <location>
        <begin position="4"/>
        <end position="179"/>
    </location>
</feature>
<gene>
    <name evidence="4" type="ORF">FOJ82_06315</name>
</gene>
<evidence type="ECO:0000313" key="5">
    <source>
        <dbReference type="Proteomes" id="UP000317638"/>
    </source>
</evidence>
<dbReference type="InterPro" id="IPR050832">
    <property type="entry name" value="Bact_Acetyltransf"/>
</dbReference>
<dbReference type="Pfam" id="PF00583">
    <property type="entry name" value="Acetyltransf_1"/>
    <property type="match status" value="1"/>
</dbReference>
<accession>A0A553K201</accession>
<dbReference type="GO" id="GO:0016747">
    <property type="term" value="F:acyltransferase activity, transferring groups other than amino-acyl groups"/>
    <property type="evidence" value="ECO:0007669"/>
    <property type="project" value="InterPro"/>
</dbReference>
<comment type="caution">
    <text evidence="4">The sequence shown here is derived from an EMBL/GenBank/DDBJ whole genome shotgun (WGS) entry which is preliminary data.</text>
</comment>
<keyword evidence="1 4" id="KW-0808">Transferase</keyword>
<evidence type="ECO:0000259" key="3">
    <source>
        <dbReference type="PROSITE" id="PS51186"/>
    </source>
</evidence>
<dbReference type="PROSITE" id="PS51186">
    <property type="entry name" value="GNAT"/>
    <property type="match status" value="1"/>
</dbReference>
<evidence type="ECO:0000313" key="4">
    <source>
        <dbReference type="EMBL" id="TRY18726.1"/>
    </source>
</evidence>
<keyword evidence="2" id="KW-0012">Acyltransferase</keyword>
<sequence>MMPAGVRFATPEDVPALVALAAATFPLACPPGTDPADIAEFIATNLTVDEFAAHVASPTRVVLVHETGGVLDGYVLMFGASEVRPEPSFGVTREPSAYLSKCYVLPGVLGGSVAGPLMDAAKQAAVGVLGAGSIWLNTNVANERAARFYRKHGFQRVGGKQMQVGAALMDDDVFEVLLPAG</sequence>
<reference evidence="4 5" key="1">
    <citation type="submission" date="2019-07" db="EMBL/GenBank/DDBJ databases">
        <authorList>
            <person name="Zhou L.-Y."/>
        </authorList>
    </citation>
    <scope>NUCLEOTIDE SEQUENCE [LARGE SCALE GENOMIC DNA]</scope>
    <source>
        <strain evidence="4 5">YIM 101269</strain>
    </source>
</reference>
<protein>
    <submittedName>
        <fullName evidence="4">GNAT family N-acetyltransferase</fullName>
    </submittedName>
</protein>
<dbReference type="Gene3D" id="3.40.630.30">
    <property type="match status" value="1"/>
</dbReference>
<dbReference type="OrthoDB" id="5243635at2"/>
<keyword evidence="5" id="KW-1185">Reference proteome</keyword>
<dbReference type="EMBL" id="VKKG01000002">
    <property type="protein sequence ID" value="TRY18726.1"/>
    <property type="molecule type" value="Genomic_DNA"/>
</dbReference>
<dbReference type="PANTHER" id="PTHR43877">
    <property type="entry name" value="AMINOALKYLPHOSPHONATE N-ACETYLTRANSFERASE-RELATED-RELATED"/>
    <property type="match status" value="1"/>
</dbReference>
<dbReference type="Proteomes" id="UP000317638">
    <property type="component" value="Unassembled WGS sequence"/>
</dbReference>
<dbReference type="InterPro" id="IPR000182">
    <property type="entry name" value="GNAT_dom"/>
</dbReference>
<dbReference type="AlphaFoldDB" id="A0A553K201"/>
<dbReference type="SUPFAM" id="SSF55729">
    <property type="entry name" value="Acyl-CoA N-acyltransferases (Nat)"/>
    <property type="match status" value="1"/>
</dbReference>
<name>A0A553K201_9ACTN</name>
<proteinExistence type="predicted"/>
<organism evidence="4 5">
    <name type="scientific">Tessaracoccus rhinocerotis</name>
    <dbReference type="NCBI Taxonomy" id="1689449"/>
    <lineage>
        <taxon>Bacteria</taxon>
        <taxon>Bacillati</taxon>
        <taxon>Actinomycetota</taxon>
        <taxon>Actinomycetes</taxon>
        <taxon>Propionibacteriales</taxon>
        <taxon>Propionibacteriaceae</taxon>
        <taxon>Tessaracoccus</taxon>
    </lineage>
</organism>
<evidence type="ECO:0000256" key="2">
    <source>
        <dbReference type="ARBA" id="ARBA00023315"/>
    </source>
</evidence>